<keyword evidence="1" id="KW-0472">Membrane</keyword>
<feature type="transmembrane region" description="Helical" evidence="1">
    <location>
        <begin position="342"/>
        <end position="360"/>
    </location>
</feature>
<feature type="transmembrane region" description="Helical" evidence="1">
    <location>
        <begin position="168"/>
        <end position="195"/>
    </location>
</feature>
<keyword evidence="3" id="KW-1185">Reference proteome</keyword>
<dbReference type="AlphaFoldDB" id="A0A495MLZ9"/>
<feature type="transmembrane region" description="Helical" evidence="1">
    <location>
        <begin position="81"/>
        <end position="99"/>
    </location>
</feature>
<protein>
    <submittedName>
        <fullName evidence="2">O-antigen ligase-like membrane protein</fullName>
    </submittedName>
</protein>
<sequence>MKVSIKKYLLYSSVFAIFTEAFFFNFIIDWKLLYLIIIVNYFLIIRIQKTIRFNKYFIFIILGLLIHGLITNIIIGVPINYMFSQLIGITIIATYYYNFTTLYDRNEIIEVYTKLSLIVAAIGYPMWLLNINVNDGIRLQSIFKEPAHYVIVVLPACYYFLKTKRYWPFLIILGTIILSSSSIGYFGIGLMFILPNITFKRIKYLFIITPILVGAFVYVYSNYEFFKLRADDTYKSLNAFNTGKFEEYTNLSTYAILSNAFVAKENVSDHPLGSGIGSHYYMHTQQYIKDLRIPPYIIINDSKEINAKDACSLFLRMCSDLGIIGFLFIVVVLVYVSKAYRNNKLIFAQAVVIYLLLKLFRDGHYFPPEMYFFIWLLYFELKDYGKSKNNLIN</sequence>
<feature type="transmembrane region" description="Helical" evidence="1">
    <location>
        <begin position="22"/>
        <end position="44"/>
    </location>
</feature>
<evidence type="ECO:0000313" key="2">
    <source>
        <dbReference type="EMBL" id="RKS26395.1"/>
    </source>
</evidence>
<keyword evidence="2" id="KW-0436">Ligase</keyword>
<keyword evidence="1" id="KW-0812">Transmembrane</keyword>
<feature type="transmembrane region" description="Helical" evidence="1">
    <location>
        <begin position="313"/>
        <end position="336"/>
    </location>
</feature>
<feature type="transmembrane region" description="Helical" evidence="1">
    <location>
        <begin position="201"/>
        <end position="220"/>
    </location>
</feature>
<gene>
    <name evidence="2" type="ORF">CLV94_1453</name>
</gene>
<name>A0A495MLZ9_9FLAO</name>
<dbReference type="OrthoDB" id="1376791at2"/>
<proteinExistence type="predicted"/>
<accession>A0A495MLZ9</accession>
<organism evidence="2 3">
    <name type="scientific">Flavobacterium endophyticum</name>
    <dbReference type="NCBI Taxonomy" id="1540163"/>
    <lineage>
        <taxon>Bacteria</taxon>
        <taxon>Pseudomonadati</taxon>
        <taxon>Bacteroidota</taxon>
        <taxon>Flavobacteriia</taxon>
        <taxon>Flavobacteriales</taxon>
        <taxon>Flavobacteriaceae</taxon>
        <taxon>Flavobacterium</taxon>
    </lineage>
</organism>
<keyword evidence="1" id="KW-1133">Transmembrane helix</keyword>
<reference evidence="2 3" key="1">
    <citation type="submission" date="2018-10" db="EMBL/GenBank/DDBJ databases">
        <title>Genomic Encyclopedia of Archaeal and Bacterial Type Strains, Phase II (KMG-II): from individual species to whole genera.</title>
        <authorList>
            <person name="Goeker M."/>
        </authorList>
    </citation>
    <scope>NUCLEOTIDE SEQUENCE [LARGE SCALE GENOMIC DNA]</scope>
    <source>
        <strain evidence="2 3">DSM 29537</strain>
    </source>
</reference>
<evidence type="ECO:0000256" key="1">
    <source>
        <dbReference type="SAM" id="Phobius"/>
    </source>
</evidence>
<dbReference type="EMBL" id="RBLC01000001">
    <property type="protein sequence ID" value="RKS26395.1"/>
    <property type="molecule type" value="Genomic_DNA"/>
</dbReference>
<dbReference type="GO" id="GO:0016874">
    <property type="term" value="F:ligase activity"/>
    <property type="evidence" value="ECO:0007669"/>
    <property type="project" value="UniProtKB-KW"/>
</dbReference>
<comment type="caution">
    <text evidence="2">The sequence shown here is derived from an EMBL/GenBank/DDBJ whole genome shotgun (WGS) entry which is preliminary data.</text>
</comment>
<feature type="transmembrane region" description="Helical" evidence="1">
    <location>
        <begin position="141"/>
        <end position="161"/>
    </location>
</feature>
<feature type="transmembrane region" description="Helical" evidence="1">
    <location>
        <begin position="111"/>
        <end position="129"/>
    </location>
</feature>
<evidence type="ECO:0000313" key="3">
    <source>
        <dbReference type="Proteomes" id="UP000277579"/>
    </source>
</evidence>
<dbReference type="Proteomes" id="UP000277579">
    <property type="component" value="Unassembled WGS sequence"/>
</dbReference>
<feature type="transmembrane region" description="Helical" evidence="1">
    <location>
        <begin position="56"/>
        <end position="75"/>
    </location>
</feature>